<keyword evidence="2" id="KW-1185">Reference proteome</keyword>
<accession>A0A9Q0DLR7</accession>
<proteinExistence type="predicted"/>
<protein>
    <submittedName>
        <fullName evidence="1">Uncharacterized protein</fullName>
    </submittedName>
</protein>
<sequence>MWSSGAEGTETLGVAWSENVLLAPYKKCNSSLLYSYFGNISDDTHSGHGVDQGDTGPEARERWEESMMNLLAFNYQGESMGPIAMLIGARVGKGVMLRR</sequence>
<organism evidence="1 2">
    <name type="scientific">Muraenolepis orangiensis</name>
    <name type="common">Patagonian moray cod</name>
    <dbReference type="NCBI Taxonomy" id="630683"/>
    <lineage>
        <taxon>Eukaryota</taxon>
        <taxon>Metazoa</taxon>
        <taxon>Chordata</taxon>
        <taxon>Craniata</taxon>
        <taxon>Vertebrata</taxon>
        <taxon>Euteleostomi</taxon>
        <taxon>Actinopterygii</taxon>
        <taxon>Neopterygii</taxon>
        <taxon>Teleostei</taxon>
        <taxon>Neoteleostei</taxon>
        <taxon>Acanthomorphata</taxon>
        <taxon>Zeiogadaria</taxon>
        <taxon>Gadariae</taxon>
        <taxon>Gadiformes</taxon>
        <taxon>Muraenolepidoidei</taxon>
        <taxon>Muraenolepididae</taxon>
        <taxon>Muraenolepis</taxon>
    </lineage>
</organism>
<dbReference type="AlphaFoldDB" id="A0A9Q0DLR7"/>
<dbReference type="Proteomes" id="UP001148018">
    <property type="component" value="Unassembled WGS sequence"/>
</dbReference>
<gene>
    <name evidence="1" type="ORF">NHX12_008678</name>
</gene>
<name>A0A9Q0DLR7_9TELE</name>
<reference evidence="1" key="1">
    <citation type="submission" date="2022-07" db="EMBL/GenBank/DDBJ databases">
        <title>Chromosome-level genome of Muraenolepis orangiensis.</title>
        <authorList>
            <person name="Kim J."/>
        </authorList>
    </citation>
    <scope>NUCLEOTIDE SEQUENCE</scope>
    <source>
        <strain evidence="1">KU_S4_2022</strain>
        <tissue evidence="1">Muscle</tissue>
    </source>
</reference>
<evidence type="ECO:0000313" key="1">
    <source>
        <dbReference type="EMBL" id="KAJ3590729.1"/>
    </source>
</evidence>
<evidence type="ECO:0000313" key="2">
    <source>
        <dbReference type="Proteomes" id="UP001148018"/>
    </source>
</evidence>
<comment type="caution">
    <text evidence="1">The sequence shown here is derived from an EMBL/GenBank/DDBJ whole genome shotgun (WGS) entry which is preliminary data.</text>
</comment>
<dbReference type="EMBL" id="JANIIK010000114">
    <property type="protein sequence ID" value="KAJ3590729.1"/>
    <property type="molecule type" value="Genomic_DNA"/>
</dbReference>